<dbReference type="PANTHER" id="PTHR23407">
    <property type="entry name" value="ATPASE INHIBITOR/5-FORMYLTETRAHYDROFOLATE CYCLO-LIGASE"/>
    <property type="match status" value="1"/>
</dbReference>
<dbReference type="NCBIfam" id="TIGR02727">
    <property type="entry name" value="MTHFS_bact"/>
    <property type="match status" value="1"/>
</dbReference>
<keyword evidence="4" id="KW-0460">Magnesium</keyword>
<dbReference type="SUPFAM" id="SSF100950">
    <property type="entry name" value="NagB/RpiA/CoA transferase-like"/>
    <property type="match status" value="1"/>
</dbReference>
<dbReference type="EMBL" id="JAWXXV010000001">
    <property type="protein sequence ID" value="MDX5985018.1"/>
    <property type="molecule type" value="Genomic_DNA"/>
</dbReference>
<comment type="catalytic activity">
    <reaction evidence="4">
        <text>(6S)-5-formyl-5,6,7,8-tetrahydrofolate + ATP = (6R)-5,10-methenyltetrahydrofolate + ADP + phosphate</text>
        <dbReference type="Rhea" id="RHEA:10488"/>
        <dbReference type="ChEBI" id="CHEBI:30616"/>
        <dbReference type="ChEBI" id="CHEBI:43474"/>
        <dbReference type="ChEBI" id="CHEBI:57455"/>
        <dbReference type="ChEBI" id="CHEBI:57457"/>
        <dbReference type="ChEBI" id="CHEBI:456216"/>
        <dbReference type="EC" id="6.3.3.2"/>
    </reaction>
</comment>
<gene>
    <name evidence="5" type="ORF">SIL82_12165</name>
</gene>
<dbReference type="EC" id="6.3.3.2" evidence="4"/>
<dbReference type="InterPro" id="IPR024185">
    <property type="entry name" value="FTHF_cligase-like_sf"/>
</dbReference>
<evidence type="ECO:0000256" key="3">
    <source>
        <dbReference type="ARBA" id="ARBA00022840"/>
    </source>
</evidence>
<keyword evidence="4" id="KW-0479">Metal-binding</keyword>
<protein>
    <recommendedName>
        <fullName evidence="4">5-formyltetrahydrofolate cyclo-ligase</fullName>
        <ecNumber evidence="4">6.3.3.2</ecNumber>
    </recommendedName>
</protein>
<dbReference type="RefSeq" id="WP_010402563.1">
    <property type="nucleotide sequence ID" value="NZ_JAWXXV010000001.1"/>
</dbReference>
<comment type="cofactor">
    <cofactor evidence="4">
        <name>Mg(2+)</name>
        <dbReference type="ChEBI" id="CHEBI:18420"/>
    </cofactor>
</comment>
<keyword evidence="5" id="KW-0436">Ligase</keyword>
<evidence type="ECO:0000256" key="2">
    <source>
        <dbReference type="ARBA" id="ARBA00022741"/>
    </source>
</evidence>
<evidence type="ECO:0000313" key="6">
    <source>
        <dbReference type="Proteomes" id="UP001279660"/>
    </source>
</evidence>
<reference evidence="5 6" key="1">
    <citation type="submission" date="2023-11" db="EMBL/GenBank/DDBJ databases">
        <title>MicrobeMod: A computational toolkit for identifying prokaryotic methylation and restriction-modification with nanopore sequencing.</title>
        <authorList>
            <person name="Crits-Christoph A."/>
            <person name="Kang S.C."/>
            <person name="Lee H."/>
            <person name="Ostrov N."/>
        </authorList>
    </citation>
    <scope>NUCLEOTIDE SEQUENCE [LARGE SCALE GENOMIC DNA]</scope>
    <source>
        <strain evidence="5 6">ATCC 14820</strain>
    </source>
</reference>
<dbReference type="Pfam" id="PF01812">
    <property type="entry name" value="5-FTHF_cyc-lig"/>
    <property type="match status" value="1"/>
</dbReference>
<keyword evidence="3 4" id="KW-0067">ATP-binding</keyword>
<dbReference type="PIRSF" id="PIRSF006806">
    <property type="entry name" value="FTHF_cligase"/>
    <property type="match status" value="1"/>
</dbReference>
<name>A0ABU4PLF4_9SPHN</name>
<keyword evidence="6" id="KW-1185">Reference proteome</keyword>
<dbReference type="InterPro" id="IPR037171">
    <property type="entry name" value="NagB/RpiA_transferase-like"/>
</dbReference>
<evidence type="ECO:0000256" key="4">
    <source>
        <dbReference type="RuleBase" id="RU361279"/>
    </source>
</evidence>
<accession>A0ABU4PLF4</accession>
<evidence type="ECO:0000256" key="1">
    <source>
        <dbReference type="ARBA" id="ARBA00010638"/>
    </source>
</evidence>
<dbReference type="GO" id="GO:0030272">
    <property type="term" value="F:5-formyltetrahydrofolate cyclo-ligase activity"/>
    <property type="evidence" value="ECO:0007669"/>
    <property type="project" value="UniProtKB-EC"/>
</dbReference>
<organism evidence="5 6">
    <name type="scientific">Sphingomonas echinoides</name>
    <dbReference type="NCBI Taxonomy" id="59803"/>
    <lineage>
        <taxon>Bacteria</taxon>
        <taxon>Pseudomonadati</taxon>
        <taxon>Pseudomonadota</taxon>
        <taxon>Alphaproteobacteria</taxon>
        <taxon>Sphingomonadales</taxon>
        <taxon>Sphingomonadaceae</taxon>
        <taxon>Sphingomonas</taxon>
    </lineage>
</organism>
<evidence type="ECO:0000313" key="5">
    <source>
        <dbReference type="EMBL" id="MDX5985018.1"/>
    </source>
</evidence>
<proteinExistence type="inferred from homology"/>
<dbReference type="PANTHER" id="PTHR23407:SF1">
    <property type="entry name" value="5-FORMYLTETRAHYDROFOLATE CYCLO-LIGASE"/>
    <property type="match status" value="1"/>
</dbReference>
<sequence length="184" mass="20094">MQTTIDKRALRARIRAERDRFFALSPAPIAAPSALRALLEPGRIVTSYIPIGSEADPQHLAAAALAAGCRLALPHVTTREAPMRFLGWDGRSALVEGRYGLSQPPSDAPDVEPDIILTPLLAFDAKLDRLGQGAGYYDRAFATFPNAWRIGVAWSVQQVETLPTDAWDMPLHAVITECGWIPRP</sequence>
<comment type="similarity">
    <text evidence="1 4">Belongs to the 5-formyltetrahydrofolate cyclo-ligase family.</text>
</comment>
<comment type="caution">
    <text evidence="5">The sequence shown here is derived from an EMBL/GenBank/DDBJ whole genome shotgun (WGS) entry which is preliminary data.</text>
</comment>
<dbReference type="Gene3D" id="3.40.50.10420">
    <property type="entry name" value="NagB/RpiA/CoA transferase-like"/>
    <property type="match status" value="1"/>
</dbReference>
<dbReference type="InterPro" id="IPR002698">
    <property type="entry name" value="FTHF_cligase"/>
</dbReference>
<keyword evidence="2 4" id="KW-0547">Nucleotide-binding</keyword>
<dbReference type="Proteomes" id="UP001279660">
    <property type="component" value="Unassembled WGS sequence"/>
</dbReference>